<dbReference type="Proteomes" id="UP000887578">
    <property type="component" value="Unplaced"/>
</dbReference>
<evidence type="ECO:0000313" key="2">
    <source>
        <dbReference type="WBParaSite" id="PDA_v2.g15672.t1"/>
    </source>
</evidence>
<organism evidence="1 2">
    <name type="scientific">Panagrolaimus davidi</name>
    <dbReference type="NCBI Taxonomy" id="227884"/>
    <lineage>
        <taxon>Eukaryota</taxon>
        <taxon>Metazoa</taxon>
        <taxon>Ecdysozoa</taxon>
        <taxon>Nematoda</taxon>
        <taxon>Chromadorea</taxon>
        <taxon>Rhabditida</taxon>
        <taxon>Tylenchina</taxon>
        <taxon>Panagrolaimomorpha</taxon>
        <taxon>Panagrolaimoidea</taxon>
        <taxon>Panagrolaimidae</taxon>
        <taxon>Panagrolaimus</taxon>
    </lineage>
</organism>
<protein>
    <submittedName>
        <fullName evidence="2">Uncharacterized protein</fullName>
    </submittedName>
</protein>
<dbReference type="AlphaFoldDB" id="A0A914PBY2"/>
<accession>A0A914PBY2</accession>
<evidence type="ECO:0000313" key="1">
    <source>
        <dbReference type="Proteomes" id="UP000887578"/>
    </source>
</evidence>
<name>A0A914PBY2_9BILA</name>
<keyword evidence="1" id="KW-1185">Reference proteome</keyword>
<dbReference type="WBParaSite" id="PDA_v2.g15672.t1">
    <property type="protein sequence ID" value="PDA_v2.g15672.t1"/>
    <property type="gene ID" value="PDA_v2.g15672"/>
</dbReference>
<reference evidence="2" key="1">
    <citation type="submission" date="2022-11" db="UniProtKB">
        <authorList>
            <consortium name="WormBaseParasite"/>
        </authorList>
    </citation>
    <scope>IDENTIFICATION</scope>
</reference>
<proteinExistence type="predicted"/>
<sequence length="187" mass="20890">MANEYDTDEETEECDDVNVTLDGVKSNNVKINGAEGNIVGSGIPVTVLAFAVNAKNIRPGNIKKLTTTTLLEDPVTFDKKMKTEFLRAFNEKSRSGEIDKTEEDCEMVIKIDAKVKAWKHTFENGAYVNSCRIWVKNPAFIVEGGVAQHYDYKNSITSEENRVSTSEGGPQTNYNPANFSYKFVNFK</sequence>